<feature type="region of interest" description="Disordered" evidence="1">
    <location>
        <begin position="103"/>
        <end position="124"/>
    </location>
</feature>
<sequence length="254" mass="27691">MQWMQLFELMKIMEKLFRQTLSQLMKQKMMVREGDFGTMIVHPEDGDEAAESSIFPRTEFIPGLGSINSFTHDPKRAELISKFWAESTADSDASKERDLYGLPDIQEPKTMPRSTGTVKQHKGAEGTVLRHDITASPGVASTMNKLSSSPSRKAFSVQDKLWSIYAAGNTVPIPFLKAIDISPLALVSDSVAGNGPAGSSTTDALEAVRELFSGDGQAKKGRKGQNEGPSSSWCARQVDDKPYIDEPGPGSRLP</sequence>
<proteinExistence type="predicted"/>
<dbReference type="Gramene" id="AET5Gv20912200.12">
    <property type="protein sequence ID" value="AET5Gv20912200.12"/>
    <property type="gene ID" value="AET5Gv20912200"/>
</dbReference>
<feature type="region of interest" description="Disordered" evidence="1">
    <location>
        <begin position="211"/>
        <end position="254"/>
    </location>
</feature>
<reference evidence="2" key="5">
    <citation type="journal article" date="2021" name="G3 (Bethesda)">
        <title>Aegilops tauschii genome assembly Aet v5.0 features greater sequence contiguity and improved annotation.</title>
        <authorList>
            <person name="Wang L."/>
            <person name="Zhu T."/>
            <person name="Rodriguez J.C."/>
            <person name="Deal K.R."/>
            <person name="Dubcovsky J."/>
            <person name="McGuire P.E."/>
            <person name="Lux T."/>
            <person name="Spannagl M."/>
            <person name="Mayer K.F.X."/>
            <person name="Baldrich P."/>
            <person name="Meyers B.C."/>
            <person name="Huo N."/>
            <person name="Gu Y.Q."/>
            <person name="Zhou H."/>
            <person name="Devos K.M."/>
            <person name="Bennetzen J.L."/>
            <person name="Unver T."/>
            <person name="Budak H."/>
            <person name="Gulick P.J."/>
            <person name="Galiba G."/>
            <person name="Kalapos B."/>
            <person name="Nelson D.R."/>
            <person name="Li P."/>
            <person name="You F.M."/>
            <person name="Luo M.C."/>
            <person name="Dvorak J."/>
        </authorList>
    </citation>
    <scope>NUCLEOTIDE SEQUENCE [LARGE SCALE GENOMIC DNA]</scope>
    <source>
        <strain evidence="2">cv. AL8/78</strain>
    </source>
</reference>
<reference evidence="3" key="2">
    <citation type="journal article" date="2017" name="Nat. Plants">
        <title>The Aegilops tauschii genome reveals multiple impacts of transposons.</title>
        <authorList>
            <person name="Zhao G."/>
            <person name="Zou C."/>
            <person name="Li K."/>
            <person name="Wang K."/>
            <person name="Li T."/>
            <person name="Gao L."/>
            <person name="Zhang X."/>
            <person name="Wang H."/>
            <person name="Yang Z."/>
            <person name="Liu X."/>
            <person name="Jiang W."/>
            <person name="Mao L."/>
            <person name="Kong X."/>
            <person name="Jiao Y."/>
            <person name="Jia J."/>
        </authorList>
    </citation>
    <scope>NUCLEOTIDE SEQUENCE [LARGE SCALE GENOMIC DNA]</scope>
    <source>
        <strain evidence="3">cv. AL8/78</strain>
    </source>
</reference>
<reference evidence="2" key="4">
    <citation type="submission" date="2019-03" db="UniProtKB">
        <authorList>
            <consortium name="EnsemblPlants"/>
        </authorList>
    </citation>
    <scope>IDENTIFICATION</scope>
</reference>
<evidence type="ECO:0000256" key="1">
    <source>
        <dbReference type="SAM" id="MobiDB-lite"/>
    </source>
</evidence>
<organism evidence="2 3">
    <name type="scientific">Aegilops tauschii subsp. strangulata</name>
    <name type="common">Goatgrass</name>
    <dbReference type="NCBI Taxonomy" id="200361"/>
    <lineage>
        <taxon>Eukaryota</taxon>
        <taxon>Viridiplantae</taxon>
        <taxon>Streptophyta</taxon>
        <taxon>Embryophyta</taxon>
        <taxon>Tracheophyta</taxon>
        <taxon>Spermatophyta</taxon>
        <taxon>Magnoliopsida</taxon>
        <taxon>Liliopsida</taxon>
        <taxon>Poales</taxon>
        <taxon>Poaceae</taxon>
        <taxon>BOP clade</taxon>
        <taxon>Pooideae</taxon>
        <taxon>Triticodae</taxon>
        <taxon>Triticeae</taxon>
        <taxon>Triticinae</taxon>
        <taxon>Aegilops</taxon>
    </lineage>
</organism>
<name>A0A453LUM1_AEGTS</name>
<protein>
    <submittedName>
        <fullName evidence="2">Uncharacterized protein</fullName>
    </submittedName>
</protein>
<dbReference type="AlphaFoldDB" id="A0A453LUM1"/>
<reference evidence="3" key="1">
    <citation type="journal article" date="2014" name="Science">
        <title>Ancient hybridizations among the ancestral genomes of bread wheat.</title>
        <authorList>
            <consortium name="International Wheat Genome Sequencing Consortium,"/>
            <person name="Marcussen T."/>
            <person name="Sandve S.R."/>
            <person name="Heier L."/>
            <person name="Spannagl M."/>
            <person name="Pfeifer M."/>
            <person name="Jakobsen K.S."/>
            <person name="Wulff B.B."/>
            <person name="Steuernagel B."/>
            <person name="Mayer K.F."/>
            <person name="Olsen O.A."/>
        </authorList>
    </citation>
    <scope>NUCLEOTIDE SEQUENCE [LARGE SCALE GENOMIC DNA]</scope>
    <source>
        <strain evidence="3">cv. AL8/78</strain>
    </source>
</reference>
<evidence type="ECO:0000313" key="2">
    <source>
        <dbReference type="EnsemblPlants" id="AET5Gv20912200.12"/>
    </source>
</evidence>
<keyword evidence="3" id="KW-1185">Reference proteome</keyword>
<accession>A0A453LUM1</accession>
<dbReference type="Proteomes" id="UP000015105">
    <property type="component" value="Chromosome 5D"/>
</dbReference>
<evidence type="ECO:0000313" key="3">
    <source>
        <dbReference type="Proteomes" id="UP000015105"/>
    </source>
</evidence>
<dbReference type="EnsemblPlants" id="AET5Gv20912200.12">
    <property type="protein sequence ID" value="AET5Gv20912200.12"/>
    <property type="gene ID" value="AET5Gv20912200"/>
</dbReference>
<reference evidence="2" key="3">
    <citation type="journal article" date="2017" name="Nature">
        <title>Genome sequence of the progenitor of the wheat D genome Aegilops tauschii.</title>
        <authorList>
            <person name="Luo M.C."/>
            <person name="Gu Y.Q."/>
            <person name="Puiu D."/>
            <person name="Wang H."/>
            <person name="Twardziok S.O."/>
            <person name="Deal K.R."/>
            <person name="Huo N."/>
            <person name="Zhu T."/>
            <person name="Wang L."/>
            <person name="Wang Y."/>
            <person name="McGuire P.E."/>
            <person name="Liu S."/>
            <person name="Long H."/>
            <person name="Ramasamy R.K."/>
            <person name="Rodriguez J.C."/>
            <person name="Van S.L."/>
            <person name="Yuan L."/>
            <person name="Wang Z."/>
            <person name="Xia Z."/>
            <person name="Xiao L."/>
            <person name="Anderson O.D."/>
            <person name="Ouyang S."/>
            <person name="Liang Y."/>
            <person name="Zimin A.V."/>
            <person name="Pertea G."/>
            <person name="Qi P."/>
            <person name="Bennetzen J.L."/>
            <person name="Dai X."/>
            <person name="Dawson M.W."/>
            <person name="Muller H.G."/>
            <person name="Kugler K."/>
            <person name="Rivarola-Duarte L."/>
            <person name="Spannagl M."/>
            <person name="Mayer K.F.X."/>
            <person name="Lu F.H."/>
            <person name="Bevan M.W."/>
            <person name="Leroy P."/>
            <person name="Li P."/>
            <person name="You F.M."/>
            <person name="Sun Q."/>
            <person name="Liu Z."/>
            <person name="Lyons E."/>
            <person name="Wicker T."/>
            <person name="Salzberg S.L."/>
            <person name="Devos K.M."/>
            <person name="Dvorak J."/>
        </authorList>
    </citation>
    <scope>NUCLEOTIDE SEQUENCE [LARGE SCALE GENOMIC DNA]</scope>
    <source>
        <strain evidence="2">cv. AL8/78</strain>
    </source>
</reference>